<dbReference type="Gene3D" id="1.20.120.730">
    <property type="entry name" value="Sec23/Sec24 helical domain"/>
    <property type="match status" value="1"/>
</dbReference>
<evidence type="ECO:0000256" key="11">
    <source>
        <dbReference type="ARBA" id="ARBA00023136"/>
    </source>
</evidence>
<dbReference type="GO" id="GO:0090110">
    <property type="term" value="P:COPII-coated vesicle cargo loading"/>
    <property type="evidence" value="ECO:0007669"/>
    <property type="project" value="TreeGrafter"/>
</dbReference>
<dbReference type="AlphaFoldDB" id="A0A162V963"/>
<feature type="domain" description="Sec23/Sec24 helical" evidence="15">
    <location>
        <begin position="471"/>
        <end position="572"/>
    </location>
</feature>
<dbReference type="InterPro" id="IPR007123">
    <property type="entry name" value="Gelsolin-like_dom"/>
</dbReference>
<evidence type="ECO:0000259" key="15">
    <source>
        <dbReference type="Pfam" id="PF04815"/>
    </source>
</evidence>
<dbReference type="PANTHER" id="PTHR13803">
    <property type="entry name" value="SEC24-RELATED PROTEIN"/>
    <property type="match status" value="1"/>
</dbReference>
<dbReference type="GO" id="GO:0000139">
    <property type="term" value="C:Golgi membrane"/>
    <property type="evidence" value="ECO:0007669"/>
    <property type="project" value="UniProtKB-SubCell"/>
</dbReference>
<keyword evidence="6" id="KW-0963">Cytoplasm</keyword>
<dbReference type="InterPro" id="IPR050550">
    <property type="entry name" value="SEC23_SEC24_subfamily"/>
</dbReference>
<dbReference type="Gene3D" id="2.60.40.1670">
    <property type="entry name" value="beta-sandwich domain of Sec23/24"/>
    <property type="match status" value="1"/>
</dbReference>
<evidence type="ECO:0000256" key="8">
    <source>
        <dbReference type="ARBA" id="ARBA00022892"/>
    </source>
</evidence>
<evidence type="ECO:0000256" key="3">
    <source>
        <dbReference type="ARBA" id="ARBA00004586"/>
    </source>
</evidence>
<dbReference type="GO" id="GO:0070971">
    <property type="term" value="C:endoplasmic reticulum exit site"/>
    <property type="evidence" value="ECO:0007669"/>
    <property type="project" value="TreeGrafter"/>
</dbReference>
<comment type="similarity">
    <text evidence="4">Belongs to the SEC23/SEC24 family. SEC24 subfamily.</text>
</comment>
<feature type="domain" description="Sec23/Sec24 beta-sandwich" evidence="16">
    <location>
        <begin position="377"/>
        <end position="460"/>
    </location>
</feature>
<evidence type="ECO:0000259" key="13">
    <source>
        <dbReference type="Pfam" id="PF04810"/>
    </source>
</evidence>
<dbReference type="InterPro" id="IPR006900">
    <property type="entry name" value="Sec23/24_helical_dom"/>
</dbReference>
<evidence type="ECO:0000256" key="1">
    <source>
        <dbReference type="ARBA" id="ARBA00004394"/>
    </source>
</evidence>
<dbReference type="Pfam" id="PF04815">
    <property type="entry name" value="Sec23_helical"/>
    <property type="match status" value="1"/>
</dbReference>
<dbReference type="InterPro" id="IPR006895">
    <property type="entry name" value="Znf_Sec23_Sec24"/>
</dbReference>
<dbReference type="InterPro" id="IPR036174">
    <property type="entry name" value="Znf_Sec23_Sec24_sf"/>
</dbReference>
<keyword evidence="18" id="KW-1185">Reference proteome</keyword>
<evidence type="ECO:0000256" key="9">
    <source>
        <dbReference type="ARBA" id="ARBA00022927"/>
    </source>
</evidence>
<dbReference type="Pfam" id="PF00626">
    <property type="entry name" value="Gelsolin"/>
    <property type="match status" value="1"/>
</dbReference>
<dbReference type="SUPFAM" id="SSF53300">
    <property type="entry name" value="vWA-like"/>
    <property type="match status" value="1"/>
</dbReference>
<accession>A0A162V963</accession>
<dbReference type="Pfam" id="PF04811">
    <property type="entry name" value="Sec23_trunk"/>
    <property type="match status" value="1"/>
</dbReference>
<evidence type="ECO:0000259" key="14">
    <source>
        <dbReference type="Pfam" id="PF04811"/>
    </source>
</evidence>
<gene>
    <name evidence="17" type="ORF">PHYBLDRAFT_17480</name>
</gene>
<organism evidence="17 18">
    <name type="scientific">Phycomyces blakesleeanus (strain ATCC 8743b / DSM 1359 / FGSC 10004 / NBRC 33097 / NRRL 1555)</name>
    <dbReference type="NCBI Taxonomy" id="763407"/>
    <lineage>
        <taxon>Eukaryota</taxon>
        <taxon>Fungi</taxon>
        <taxon>Fungi incertae sedis</taxon>
        <taxon>Mucoromycota</taxon>
        <taxon>Mucoromycotina</taxon>
        <taxon>Mucoromycetes</taxon>
        <taxon>Mucorales</taxon>
        <taxon>Phycomycetaceae</taxon>
        <taxon>Phycomyces</taxon>
    </lineage>
</organism>
<dbReference type="GeneID" id="28998248"/>
<dbReference type="InterPro" id="IPR036465">
    <property type="entry name" value="vWFA_dom_sf"/>
</dbReference>
<dbReference type="InterPro" id="IPR029006">
    <property type="entry name" value="ADF-H/Gelsolin-like_dom_sf"/>
</dbReference>
<dbReference type="STRING" id="763407.A0A162V963"/>
<dbReference type="OrthoDB" id="49016at2759"/>
<dbReference type="InterPro" id="IPR012990">
    <property type="entry name" value="Beta-sandwich_Sec23_24"/>
</dbReference>
<dbReference type="GO" id="GO:0008270">
    <property type="term" value="F:zinc ion binding"/>
    <property type="evidence" value="ECO:0007669"/>
    <property type="project" value="InterPro"/>
</dbReference>
<evidence type="ECO:0000256" key="7">
    <source>
        <dbReference type="ARBA" id="ARBA00022824"/>
    </source>
</evidence>
<dbReference type="Gene3D" id="3.40.50.410">
    <property type="entry name" value="von Willebrand factor, type A domain"/>
    <property type="match status" value="1"/>
</dbReference>
<dbReference type="Gene3D" id="3.40.20.10">
    <property type="entry name" value="Severin"/>
    <property type="match status" value="1"/>
</dbReference>
<dbReference type="PANTHER" id="PTHR13803:SF39">
    <property type="entry name" value="SECRETORY 24AB, ISOFORM A"/>
    <property type="match status" value="1"/>
</dbReference>
<evidence type="ECO:0000259" key="16">
    <source>
        <dbReference type="Pfam" id="PF08033"/>
    </source>
</evidence>
<dbReference type="InterPro" id="IPR006896">
    <property type="entry name" value="Sec23/24_trunk_dom"/>
</dbReference>
<evidence type="ECO:0000256" key="5">
    <source>
        <dbReference type="ARBA" id="ARBA00022448"/>
    </source>
</evidence>
<evidence type="ECO:0000313" key="17">
    <source>
        <dbReference type="EMBL" id="OAD80932.1"/>
    </source>
</evidence>
<evidence type="ECO:0000256" key="6">
    <source>
        <dbReference type="ARBA" id="ARBA00022490"/>
    </source>
</evidence>
<feature type="domain" description="Zinc finger Sec23/Sec24-type" evidence="13">
    <location>
        <begin position="63"/>
        <end position="99"/>
    </location>
</feature>
<evidence type="ECO:0000256" key="4">
    <source>
        <dbReference type="ARBA" id="ARBA00008334"/>
    </source>
</evidence>
<keyword evidence="7" id="KW-0256">Endoplasmic reticulum</keyword>
<dbReference type="RefSeq" id="XP_018298972.1">
    <property type="nucleotide sequence ID" value="XM_018437342.1"/>
</dbReference>
<dbReference type="SUPFAM" id="SSF81995">
    <property type="entry name" value="beta-sandwich domain of Sec23/24"/>
    <property type="match status" value="1"/>
</dbReference>
<dbReference type="InParanoid" id="A0A162V963"/>
<comment type="subcellular location">
    <subcellularLocation>
        <location evidence="2">Cytoplasm</location>
    </subcellularLocation>
    <subcellularLocation>
        <location evidence="3">Endoplasmic reticulum membrane</location>
    </subcellularLocation>
    <subcellularLocation>
        <location evidence="1">Golgi apparatus membrane</location>
    </subcellularLocation>
</comment>
<keyword evidence="11" id="KW-0472">Membrane</keyword>
<feature type="non-terminal residue" evidence="17">
    <location>
        <position position="1"/>
    </location>
</feature>
<evidence type="ECO:0000256" key="2">
    <source>
        <dbReference type="ARBA" id="ARBA00004496"/>
    </source>
</evidence>
<dbReference type="VEuPathDB" id="FungiDB:PHYBLDRAFT_17480"/>
<feature type="domain" description="Sec23/Sec24 trunk" evidence="14">
    <location>
        <begin position="137"/>
        <end position="368"/>
    </location>
</feature>
<feature type="domain" description="Gelsolin-like" evidence="12">
    <location>
        <begin position="600"/>
        <end position="674"/>
    </location>
</feature>
<dbReference type="GO" id="GO:0000149">
    <property type="term" value="F:SNARE binding"/>
    <property type="evidence" value="ECO:0007669"/>
    <property type="project" value="TreeGrafter"/>
</dbReference>
<dbReference type="GO" id="GO:0006886">
    <property type="term" value="P:intracellular protein transport"/>
    <property type="evidence" value="ECO:0007669"/>
    <property type="project" value="InterPro"/>
</dbReference>
<keyword evidence="10" id="KW-0333">Golgi apparatus</keyword>
<dbReference type="Pfam" id="PF04810">
    <property type="entry name" value="zf-Sec23_Sec24"/>
    <property type="match status" value="1"/>
</dbReference>
<sequence length="743" mass="82875">STVSLPTHAQCSSVFKRCTLNAIPHTKDLLQRSRLPLSLILEPYPNLQSNDINIPLINNSSVIRCTKCRSYINPFIQFAEGGTKWQCNLCDTKNQVPPFFDWDSINQRPVDRWSRVELNHGCVDIVAPSEYAQDPLQPPVYVFIIDVSVQAVQAGILPVVANSILEALDSIPNPEGRVKVTFLTVDSGVGFYSLSGKQPELMVVSDLSEIYLPRTPDDLVVNLLECRPIVEDLLKRMSEMHVKRCTNLNCLGVAIEAAKQLLISSGGKIVCFQGSLPSVGEGAIRSEDFKKAVSSEMPIMAYQEDFYRSISSDCCKANISVDMFVFGSNSVDLATMNMLPRFTGGHTHYFPGFNGANGAEANKLRQEILCMLNQDIGLEGVMRTRCSSGIACTSFHGNITPLSSDVMLLPNVPQGQSFCVEMSIEAEICTSTSFFQTALIYTTSSGERRIRVMTLCLPVTKSLSELYARADQVAIAKSLCLQSIEKAVTQKRRHGRDHLVKETAEICKAYNKEMTGAKQNGENNISICHNLSLLPLLIFGILKSETFNEVNIVPWNICTQTTLLLRTLPLQEWARIVHPNLYSLHNLPPLMVSKDGIQNHTMPLPMNLSLEKFDSHGCYLLENGQRIMIWIGRNAVPQLCKDLLNVSDIHQINTGQVDCLPKIDNPLSQRVNSIIEHIRSRKNSHTYYPSIYIIREDAESPLRSLFLSHLVESTGSSHATEKKNIISNLNYLSWLHHISNSSY</sequence>
<keyword evidence="8" id="KW-0931">ER-Golgi transport</keyword>
<name>A0A162V963_PHYB8</name>
<dbReference type="GO" id="GO:0030127">
    <property type="term" value="C:COPII vesicle coat"/>
    <property type="evidence" value="ECO:0007669"/>
    <property type="project" value="InterPro"/>
</dbReference>
<dbReference type="Proteomes" id="UP000077315">
    <property type="component" value="Unassembled WGS sequence"/>
</dbReference>
<dbReference type="InterPro" id="IPR036180">
    <property type="entry name" value="Gelsolin-like_dom_sf"/>
</dbReference>
<dbReference type="GO" id="GO:0005789">
    <property type="term" value="C:endoplasmic reticulum membrane"/>
    <property type="evidence" value="ECO:0007669"/>
    <property type="project" value="UniProtKB-SubCell"/>
</dbReference>
<dbReference type="SUPFAM" id="SSF82754">
    <property type="entry name" value="C-terminal, gelsolin-like domain of Sec23/24"/>
    <property type="match status" value="1"/>
</dbReference>
<evidence type="ECO:0000259" key="12">
    <source>
        <dbReference type="Pfam" id="PF00626"/>
    </source>
</evidence>
<evidence type="ECO:0008006" key="19">
    <source>
        <dbReference type="Google" id="ProtNLM"/>
    </source>
</evidence>
<keyword evidence="5" id="KW-0813">Transport</keyword>
<dbReference type="Pfam" id="PF08033">
    <property type="entry name" value="Sec23_BS"/>
    <property type="match status" value="1"/>
</dbReference>
<reference evidence="18" key="1">
    <citation type="submission" date="2015-06" db="EMBL/GenBank/DDBJ databases">
        <title>Expansion of signal transduction pathways in fungi by whole-genome duplication.</title>
        <authorList>
            <consortium name="DOE Joint Genome Institute"/>
            <person name="Corrochano L.M."/>
            <person name="Kuo A."/>
            <person name="Marcet-Houben M."/>
            <person name="Polaino S."/>
            <person name="Salamov A."/>
            <person name="Villalobos J.M."/>
            <person name="Alvarez M.I."/>
            <person name="Avalos J."/>
            <person name="Benito E.P."/>
            <person name="Benoit I."/>
            <person name="Burger G."/>
            <person name="Camino L.P."/>
            <person name="Canovas D."/>
            <person name="Cerda-Olmedo E."/>
            <person name="Cheng J.-F."/>
            <person name="Dominguez A."/>
            <person name="Elias M."/>
            <person name="Eslava A.P."/>
            <person name="Glaser F."/>
            <person name="Grimwood J."/>
            <person name="Gutierrez G."/>
            <person name="Heitman J."/>
            <person name="Henrissat B."/>
            <person name="Iturriaga E.A."/>
            <person name="Lang B.F."/>
            <person name="Lavin J.L."/>
            <person name="Lee S."/>
            <person name="Li W."/>
            <person name="Lindquist E."/>
            <person name="Lopez-Garcia S."/>
            <person name="Luque E.M."/>
            <person name="Marcos A.T."/>
            <person name="Martin J."/>
            <person name="McCluskey K."/>
            <person name="Medina H.R."/>
            <person name="Miralles-Duran A."/>
            <person name="Miyazaki A."/>
            <person name="Munoz-Torres E."/>
            <person name="Oguiza J.A."/>
            <person name="Ohm R."/>
            <person name="Olmedo M."/>
            <person name="Orejas M."/>
            <person name="Ortiz-Castellanos L."/>
            <person name="Pisabarro A.G."/>
            <person name="Rodriguez-Romero J."/>
            <person name="Ruiz-Herrera J."/>
            <person name="Ruiz-Vazquez R."/>
            <person name="Sanz C."/>
            <person name="Schackwitz W."/>
            <person name="Schmutz J."/>
            <person name="Shahriari M."/>
            <person name="Shelest E."/>
            <person name="Silva-Franco F."/>
            <person name="Soanes D."/>
            <person name="Syed K."/>
            <person name="Tagua V.G."/>
            <person name="Talbot N.J."/>
            <person name="Thon M."/>
            <person name="De vries R.P."/>
            <person name="Wiebenga A."/>
            <person name="Yadav J.S."/>
            <person name="Braun E.L."/>
            <person name="Baker S."/>
            <person name="Garre V."/>
            <person name="Horwitz B."/>
            <person name="Torres-Martinez S."/>
            <person name="Idnurm A."/>
            <person name="Herrera-Estrella A."/>
            <person name="Gabaldon T."/>
            <person name="Grigoriev I.V."/>
        </authorList>
    </citation>
    <scope>NUCLEOTIDE SEQUENCE [LARGE SCALE GENOMIC DNA]</scope>
    <source>
        <strain evidence="18">NRRL 1555(-)</strain>
    </source>
</reference>
<proteinExistence type="inferred from homology"/>
<keyword evidence="9" id="KW-0653">Protein transport</keyword>
<dbReference type="SUPFAM" id="SSF82919">
    <property type="entry name" value="Zn-finger domain of Sec23/24"/>
    <property type="match status" value="1"/>
</dbReference>
<dbReference type="SUPFAM" id="SSF81811">
    <property type="entry name" value="Helical domain of Sec23/24"/>
    <property type="match status" value="1"/>
</dbReference>
<protein>
    <recommendedName>
        <fullName evidence="19">Protein transport protein SEC24</fullName>
    </recommendedName>
</protein>
<evidence type="ECO:0000256" key="10">
    <source>
        <dbReference type="ARBA" id="ARBA00023034"/>
    </source>
</evidence>
<evidence type="ECO:0000313" key="18">
    <source>
        <dbReference type="Proteomes" id="UP000077315"/>
    </source>
</evidence>
<dbReference type="InterPro" id="IPR036175">
    <property type="entry name" value="Sec23/24_helical_dom_sf"/>
</dbReference>
<dbReference type="Gene3D" id="2.30.30.380">
    <property type="entry name" value="Zn-finger domain of Sec23/24"/>
    <property type="match status" value="1"/>
</dbReference>
<dbReference type="EMBL" id="KV440971">
    <property type="protein sequence ID" value="OAD80932.1"/>
    <property type="molecule type" value="Genomic_DNA"/>
</dbReference>